<keyword evidence="4" id="KW-1185">Reference proteome</keyword>
<protein>
    <submittedName>
        <fullName evidence="2">Phospholipase</fullName>
    </submittedName>
</protein>
<evidence type="ECO:0000313" key="3">
    <source>
        <dbReference type="EMBL" id="AWZ41578.1"/>
    </source>
</evidence>
<dbReference type="GO" id="GO:0006644">
    <property type="term" value="P:phospholipid metabolic process"/>
    <property type="evidence" value="ECO:0007669"/>
    <property type="project" value="InterPro"/>
</dbReference>
<dbReference type="AlphaFoldDB" id="A0AAD0PC91"/>
<dbReference type="EMBL" id="CP023565">
    <property type="protein sequence ID" value="AWZ39485.1"/>
    <property type="molecule type" value="Genomic_DNA"/>
</dbReference>
<name>A0AAD0PC91_9LACO</name>
<dbReference type="Pfam" id="PF00068">
    <property type="entry name" value="Phospholip_A2_1"/>
    <property type="match status" value="1"/>
</dbReference>
<evidence type="ECO:0000313" key="5">
    <source>
        <dbReference type="Proteomes" id="UP000250153"/>
    </source>
</evidence>
<dbReference type="InterPro" id="IPR016090">
    <property type="entry name" value="PLA2-like_dom"/>
</dbReference>
<evidence type="ECO:0000313" key="2">
    <source>
        <dbReference type="EMBL" id="AWZ39485.1"/>
    </source>
</evidence>
<reference evidence="4 5" key="1">
    <citation type="submission" date="2017-09" db="EMBL/GenBank/DDBJ databases">
        <title>Predominant Lactobacillus spp. isolated from feces of mice subjected to short-term calorie restriction.</title>
        <authorList>
            <person name="Zhang C."/>
            <person name="Zhao L."/>
            <person name="Pan F."/>
        </authorList>
    </citation>
    <scope>NUCLEOTIDE SEQUENCE [LARGE SCALE GENOMIC DNA]</scope>
    <source>
        <strain evidence="3 4">CR141</strain>
        <strain evidence="2 5">CR147</strain>
    </source>
</reference>
<dbReference type="InterPro" id="IPR036444">
    <property type="entry name" value="PLipase_A2_dom_sf"/>
</dbReference>
<evidence type="ECO:0000259" key="1">
    <source>
        <dbReference type="Pfam" id="PF00068"/>
    </source>
</evidence>
<dbReference type="Gene3D" id="1.20.90.10">
    <property type="entry name" value="Phospholipase A2 domain"/>
    <property type="match status" value="1"/>
</dbReference>
<dbReference type="EMBL" id="CP023566">
    <property type="protein sequence ID" value="AWZ41578.1"/>
    <property type="molecule type" value="Genomic_DNA"/>
</dbReference>
<gene>
    <name evidence="3" type="ORF">CPQ89_08495</name>
    <name evidence="2" type="ORF">CPS94_02970</name>
</gene>
<dbReference type="Proteomes" id="UP000250143">
    <property type="component" value="Chromosome"/>
</dbReference>
<sequence length="144" mass="15863">MLTLDQYIAVDNNGSVKFDLQKAKQDQQSIDVLNVGNAINDLSLNIEAEGYTSTVNGVFRALFPIGSYGNYCGKGNKGWNKKPIDDLDAACRSHDACFKGFNAKSKSCNRAFISKLRPIANRTPITTYKGVYARAAIKLFSVWT</sequence>
<feature type="domain" description="Phospholipase A2-like central" evidence="1">
    <location>
        <begin position="62"/>
        <end position="116"/>
    </location>
</feature>
<dbReference type="SUPFAM" id="SSF48619">
    <property type="entry name" value="Phospholipase A2, PLA2"/>
    <property type="match status" value="1"/>
</dbReference>
<dbReference type="GO" id="GO:0004623">
    <property type="term" value="F:phospholipase A2 activity"/>
    <property type="evidence" value="ECO:0007669"/>
    <property type="project" value="InterPro"/>
</dbReference>
<dbReference type="KEGG" id="lmur:CPS94_02970"/>
<accession>A0AAD0PC91</accession>
<proteinExistence type="predicted"/>
<dbReference type="Proteomes" id="UP000250153">
    <property type="component" value="Chromosome"/>
</dbReference>
<organism evidence="2 5">
    <name type="scientific">Ligilactobacillus murinus</name>
    <dbReference type="NCBI Taxonomy" id="1622"/>
    <lineage>
        <taxon>Bacteria</taxon>
        <taxon>Bacillati</taxon>
        <taxon>Bacillota</taxon>
        <taxon>Bacilli</taxon>
        <taxon>Lactobacillales</taxon>
        <taxon>Lactobacillaceae</taxon>
        <taxon>Ligilactobacillus</taxon>
    </lineage>
</organism>
<evidence type="ECO:0000313" key="4">
    <source>
        <dbReference type="Proteomes" id="UP000250143"/>
    </source>
</evidence>
<dbReference type="GO" id="GO:0050482">
    <property type="term" value="P:arachidonate secretion"/>
    <property type="evidence" value="ECO:0007669"/>
    <property type="project" value="InterPro"/>
</dbReference>